<comment type="catalytic activity">
    <reaction evidence="1 9">
        <text>N-(5-phospho-beta-D-ribosyl)anthranilate = 1-(2-carboxyphenylamino)-1-deoxy-D-ribulose 5-phosphate</text>
        <dbReference type="Rhea" id="RHEA:21540"/>
        <dbReference type="ChEBI" id="CHEBI:18277"/>
        <dbReference type="ChEBI" id="CHEBI:58613"/>
        <dbReference type="EC" id="5.3.1.24"/>
    </reaction>
</comment>
<dbReference type="InterPro" id="IPR013785">
    <property type="entry name" value="Aldolase_TIM"/>
</dbReference>
<dbReference type="PANTHER" id="PTHR42894">
    <property type="entry name" value="N-(5'-PHOSPHORIBOSYL)ANTHRANILATE ISOMERASE"/>
    <property type="match status" value="1"/>
</dbReference>
<comment type="pathway">
    <text evidence="2 9">Amino-acid biosynthesis; L-tryptophan biosynthesis; L-tryptophan from chorismate: step 3/5.</text>
</comment>
<dbReference type="PANTHER" id="PTHR42894:SF1">
    <property type="entry name" value="N-(5'-PHOSPHORIBOSYL)ANTHRANILATE ISOMERASE"/>
    <property type="match status" value="1"/>
</dbReference>
<evidence type="ECO:0000256" key="5">
    <source>
        <dbReference type="ARBA" id="ARBA00022605"/>
    </source>
</evidence>
<gene>
    <name evidence="9 11" type="primary">trpF</name>
    <name evidence="11" type="ORF">CBLFYP116_05814</name>
</gene>
<dbReference type="InterPro" id="IPR044643">
    <property type="entry name" value="TrpF_fam"/>
</dbReference>
<keyword evidence="6 9" id="KW-0822">Tryptophan biosynthesis</keyword>
<evidence type="ECO:0000256" key="6">
    <source>
        <dbReference type="ARBA" id="ARBA00022822"/>
    </source>
</evidence>
<evidence type="ECO:0000256" key="2">
    <source>
        <dbReference type="ARBA" id="ARBA00004664"/>
    </source>
</evidence>
<dbReference type="InterPro" id="IPR011060">
    <property type="entry name" value="RibuloseP-bd_barrel"/>
</dbReference>
<dbReference type="HAMAP" id="MF_00135">
    <property type="entry name" value="PRAI"/>
    <property type="match status" value="1"/>
</dbReference>
<dbReference type="CDD" id="cd00405">
    <property type="entry name" value="PRAI"/>
    <property type="match status" value="1"/>
</dbReference>
<dbReference type="EMBL" id="CACRTF010000024">
    <property type="protein sequence ID" value="VYT56984.1"/>
    <property type="molecule type" value="Genomic_DNA"/>
</dbReference>
<evidence type="ECO:0000313" key="11">
    <source>
        <dbReference type="EMBL" id="VYT56984.1"/>
    </source>
</evidence>
<name>A0A6N2XRA9_9FIRM</name>
<evidence type="ECO:0000256" key="7">
    <source>
        <dbReference type="ARBA" id="ARBA00023141"/>
    </source>
</evidence>
<dbReference type="UniPathway" id="UPA00035">
    <property type="reaction ID" value="UER00042"/>
</dbReference>
<keyword evidence="5 9" id="KW-0028">Amino-acid biosynthesis</keyword>
<reference evidence="11" key="1">
    <citation type="submission" date="2019-11" db="EMBL/GenBank/DDBJ databases">
        <authorList>
            <person name="Feng L."/>
        </authorList>
    </citation>
    <scope>NUCLEOTIDE SEQUENCE</scope>
    <source>
        <strain evidence="11">CbolteaeLFYP116</strain>
    </source>
</reference>
<evidence type="ECO:0000256" key="3">
    <source>
        <dbReference type="ARBA" id="ARBA00012572"/>
    </source>
</evidence>
<dbReference type="EC" id="5.3.1.24" evidence="3 9"/>
<accession>A0A6N2XRA9</accession>
<evidence type="ECO:0000256" key="8">
    <source>
        <dbReference type="ARBA" id="ARBA00023235"/>
    </source>
</evidence>
<dbReference type="Pfam" id="PF00697">
    <property type="entry name" value="PRAI"/>
    <property type="match status" value="1"/>
</dbReference>
<evidence type="ECO:0000256" key="1">
    <source>
        <dbReference type="ARBA" id="ARBA00001164"/>
    </source>
</evidence>
<sequence>MMKTCRLKICGLSRFGDILAANDILPDYIGFVFAESSRRVTPDKAAQLRRELDKRIRAVGVFVNAPMEEILELAGHREKERVIDLIQLHGDEDEAYIRQLKKHTPLPVIKAVRVRSREQILKAQELTCDYLLLDTYTKGRYGGSGTQFDWNMIPELKKPYFLAGGIHLGNIRQAAAHGPYCIDVSSAVETGGRKDRRKMEEIAQVLR</sequence>
<keyword evidence="8 9" id="KW-0413">Isomerase</keyword>
<evidence type="ECO:0000256" key="4">
    <source>
        <dbReference type="ARBA" id="ARBA00022272"/>
    </source>
</evidence>
<evidence type="ECO:0000256" key="9">
    <source>
        <dbReference type="HAMAP-Rule" id="MF_00135"/>
    </source>
</evidence>
<evidence type="ECO:0000259" key="10">
    <source>
        <dbReference type="Pfam" id="PF00697"/>
    </source>
</evidence>
<keyword evidence="7 9" id="KW-0057">Aromatic amino acid biosynthesis</keyword>
<comment type="similarity">
    <text evidence="9">Belongs to the TrpF family.</text>
</comment>
<dbReference type="Gene3D" id="3.20.20.70">
    <property type="entry name" value="Aldolase class I"/>
    <property type="match status" value="1"/>
</dbReference>
<dbReference type="GO" id="GO:0004640">
    <property type="term" value="F:phosphoribosylanthranilate isomerase activity"/>
    <property type="evidence" value="ECO:0007669"/>
    <property type="project" value="UniProtKB-UniRule"/>
</dbReference>
<organism evidence="11">
    <name type="scientific">Enterocloster bolteae</name>
    <dbReference type="NCBI Taxonomy" id="208479"/>
    <lineage>
        <taxon>Bacteria</taxon>
        <taxon>Bacillati</taxon>
        <taxon>Bacillota</taxon>
        <taxon>Clostridia</taxon>
        <taxon>Lachnospirales</taxon>
        <taxon>Lachnospiraceae</taxon>
        <taxon>Enterocloster</taxon>
    </lineage>
</organism>
<protein>
    <recommendedName>
        <fullName evidence="4 9">N-(5'-phosphoribosyl)anthranilate isomerase</fullName>
        <shortName evidence="9">PRAI</shortName>
        <ecNumber evidence="3 9">5.3.1.24</ecNumber>
    </recommendedName>
</protein>
<dbReference type="GO" id="GO:0000162">
    <property type="term" value="P:L-tryptophan biosynthetic process"/>
    <property type="evidence" value="ECO:0007669"/>
    <property type="project" value="UniProtKB-UniRule"/>
</dbReference>
<dbReference type="InterPro" id="IPR001240">
    <property type="entry name" value="PRAI_dom"/>
</dbReference>
<dbReference type="AlphaFoldDB" id="A0A6N2XRA9"/>
<dbReference type="SUPFAM" id="SSF51366">
    <property type="entry name" value="Ribulose-phoshate binding barrel"/>
    <property type="match status" value="1"/>
</dbReference>
<proteinExistence type="inferred from homology"/>
<feature type="domain" description="N-(5'phosphoribosyl) anthranilate isomerase (PRAI)" evidence="10">
    <location>
        <begin position="7"/>
        <end position="204"/>
    </location>
</feature>